<name>A0A4Q4KLR5_9FLAO</name>
<proteinExistence type="inferred from homology"/>
<dbReference type="InterPro" id="IPR002129">
    <property type="entry name" value="PyrdxlP-dep_de-COase"/>
</dbReference>
<feature type="modified residue" description="N6-(pyridoxal phosphate)lysine" evidence="6">
    <location>
        <position position="306"/>
    </location>
</feature>
<evidence type="ECO:0000256" key="5">
    <source>
        <dbReference type="ARBA" id="ARBA00023239"/>
    </source>
</evidence>
<dbReference type="InterPro" id="IPR015421">
    <property type="entry name" value="PyrdxlP-dep_Trfase_major"/>
</dbReference>
<keyword evidence="8" id="KW-0808">Transferase</keyword>
<keyword evidence="3" id="KW-0210">Decarboxylase</keyword>
<comment type="similarity">
    <text evidence="2 7">Belongs to the group II decarboxylase family.</text>
</comment>
<keyword evidence="4 6" id="KW-0663">Pyridoxal phosphate</keyword>
<dbReference type="Proteomes" id="UP000293952">
    <property type="component" value="Unassembled WGS sequence"/>
</dbReference>
<evidence type="ECO:0000256" key="2">
    <source>
        <dbReference type="ARBA" id="ARBA00009533"/>
    </source>
</evidence>
<dbReference type="PANTHER" id="PTHR11999:SF70">
    <property type="entry name" value="MIP05841P"/>
    <property type="match status" value="1"/>
</dbReference>
<comment type="cofactor">
    <cofactor evidence="1 6 7">
        <name>pyridoxal 5'-phosphate</name>
        <dbReference type="ChEBI" id="CHEBI:597326"/>
    </cofactor>
</comment>
<dbReference type="InterPro" id="IPR010977">
    <property type="entry name" value="Aromatic_deC"/>
</dbReference>
<keyword evidence="8" id="KW-0032">Aminotransferase</keyword>
<dbReference type="PANTHER" id="PTHR11999">
    <property type="entry name" value="GROUP II PYRIDOXAL-5-PHOSPHATE DECARBOXYLASE"/>
    <property type="match status" value="1"/>
</dbReference>
<dbReference type="InterPro" id="IPR015422">
    <property type="entry name" value="PyrdxlP-dep_Trfase_small"/>
</dbReference>
<keyword evidence="5 7" id="KW-0456">Lyase</keyword>
<dbReference type="Pfam" id="PF00282">
    <property type="entry name" value="Pyridoxal_deC"/>
    <property type="match status" value="1"/>
</dbReference>
<dbReference type="RefSeq" id="WP_130093449.1">
    <property type="nucleotide sequence ID" value="NZ_SETE01000003.1"/>
</dbReference>
<evidence type="ECO:0000256" key="7">
    <source>
        <dbReference type="RuleBase" id="RU000382"/>
    </source>
</evidence>
<evidence type="ECO:0000256" key="3">
    <source>
        <dbReference type="ARBA" id="ARBA00022793"/>
    </source>
</evidence>
<protein>
    <submittedName>
        <fullName evidence="8">Aminotransferase class V-fold PLP-dependent enzyme</fullName>
    </submittedName>
</protein>
<dbReference type="SUPFAM" id="SSF53383">
    <property type="entry name" value="PLP-dependent transferases"/>
    <property type="match status" value="1"/>
</dbReference>
<evidence type="ECO:0000313" key="8">
    <source>
        <dbReference type="EMBL" id="RYM34008.1"/>
    </source>
</evidence>
<dbReference type="GO" id="GO:0019752">
    <property type="term" value="P:carboxylic acid metabolic process"/>
    <property type="evidence" value="ECO:0007669"/>
    <property type="project" value="InterPro"/>
</dbReference>
<dbReference type="EMBL" id="SETE01000003">
    <property type="protein sequence ID" value="RYM34008.1"/>
    <property type="molecule type" value="Genomic_DNA"/>
</dbReference>
<dbReference type="GO" id="GO:0008483">
    <property type="term" value="F:transaminase activity"/>
    <property type="evidence" value="ECO:0007669"/>
    <property type="project" value="UniProtKB-KW"/>
</dbReference>
<sequence length="480" mass="53045">MENSIESITEQLKKLEEQVKEISPDAEKRKEIFSSYHALTERHLESLEDQKAYDGSPSDLDLYTLKDTPEDTSKTIATIENDMLPKGIVAASGGHMGYIPGGGIYTSAIGDYLAAISNAYSGVNYASPGAVAMEHACLDWLKSVYGFPKSAVGNLTSGGSIANLIALGAARDHKEILDNIKHSVVYMSAQTHHSAHKALRILGLHQMVLRAIPTDEFHRMNLSELKLQIEKDKAEGLTPSILIGSAGTTDTGAVDPLDEMAGIAKRNKLWFHVDAAYGGFFILTDTAKVKFKGIEKADSIITDPHKGMFLPYGIGAVLVKNAEAVFESNRITANYMQDSLAEESPLDPSDVSPELTKHFRALRMWLPLKTHGVAPFKAALEEKLLLTTYFRTEVEKLGFKTGPTPDLSVSYFWYPFGENENELNRKLMSLCHNDGRVFMSSTKIENKFVIRMAILSFRTHKAEIDKALDMLLENLSKIRS</sequence>
<dbReference type="GO" id="GO:0016831">
    <property type="term" value="F:carboxy-lyase activity"/>
    <property type="evidence" value="ECO:0007669"/>
    <property type="project" value="UniProtKB-KW"/>
</dbReference>
<reference evidence="8 9" key="1">
    <citation type="submission" date="2019-02" db="EMBL/GenBank/DDBJ databases">
        <title>Genome sequence of the sea-ice species Brumimicrobium glaciale.</title>
        <authorList>
            <person name="Bowman J.P."/>
        </authorList>
    </citation>
    <scope>NUCLEOTIDE SEQUENCE [LARGE SCALE GENOMIC DNA]</scope>
    <source>
        <strain evidence="8 9">IC156</strain>
    </source>
</reference>
<dbReference type="GO" id="GO:0005737">
    <property type="term" value="C:cytoplasm"/>
    <property type="evidence" value="ECO:0007669"/>
    <property type="project" value="TreeGrafter"/>
</dbReference>
<dbReference type="OrthoDB" id="9803665at2"/>
<keyword evidence="9" id="KW-1185">Reference proteome</keyword>
<accession>A0A4Q4KLR5</accession>
<dbReference type="GO" id="GO:0006520">
    <property type="term" value="P:amino acid metabolic process"/>
    <property type="evidence" value="ECO:0007669"/>
    <property type="project" value="InterPro"/>
</dbReference>
<dbReference type="Gene3D" id="3.90.1150.10">
    <property type="entry name" value="Aspartate Aminotransferase, domain 1"/>
    <property type="match status" value="1"/>
</dbReference>
<gene>
    <name evidence="8" type="ORF">ERX46_08560</name>
</gene>
<dbReference type="PRINTS" id="PR00800">
    <property type="entry name" value="YHDCRBOXLASE"/>
</dbReference>
<evidence type="ECO:0000256" key="4">
    <source>
        <dbReference type="ARBA" id="ARBA00022898"/>
    </source>
</evidence>
<evidence type="ECO:0000313" key="9">
    <source>
        <dbReference type="Proteomes" id="UP000293952"/>
    </source>
</evidence>
<dbReference type="InterPro" id="IPR015424">
    <property type="entry name" value="PyrdxlP-dep_Trfase"/>
</dbReference>
<comment type="caution">
    <text evidence="8">The sequence shown here is derived from an EMBL/GenBank/DDBJ whole genome shotgun (WGS) entry which is preliminary data.</text>
</comment>
<dbReference type="GO" id="GO:0030170">
    <property type="term" value="F:pyridoxal phosphate binding"/>
    <property type="evidence" value="ECO:0007669"/>
    <property type="project" value="InterPro"/>
</dbReference>
<dbReference type="AlphaFoldDB" id="A0A4Q4KLR5"/>
<dbReference type="Gene3D" id="3.40.640.10">
    <property type="entry name" value="Type I PLP-dependent aspartate aminotransferase-like (Major domain)"/>
    <property type="match status" value="1"/>
</dbReference>
<evidence type="ECO:0000256" key="1">
    <source>
        <dbReference type="ARBA" id="ARBA00001933"/>
    </source>
</evidence>
<organism evidence="8 9">
    <name type="scientific">Brumimicrobium glaciale</name>
    <dbReference type="NCBI Taxonomy" id="200475"/>
    <lineage>
        <taxon>Bacteria</taxon>
        <taxon>Pseudomonadati</taxon>
        <taxon>Bacteroidota</taxon>
        <taxon>Flavobacteriia</taxon>
        <taxon>Flavobacteriales</taxon>
        <taxon>Crocinitomicaceae</taxon>
        <taxon>Brumimicrobium</taxon>
    </lineage>
</organism>
<evidence type="ECO:0000256" key="6">
    <source>
        <dbReference type="PIRSR" id="PIRSR602129-50"/>
    </source>
</evidence>